<evidence type="ECO:0000313" key="1">
    <source>
        <dbReference type="EMBL" id="ODV70604.1"/>
    </source>
</evidence>
<dbReference type="RefSeq" id="XP_020067643.1">
    <property type="nucleotide sequence ID" value="XM_020216079.1"/>
</dbReference>
<dbReference type="GeneID" id="30990475"/>
<evidence type="ECO:0000313" key="2">
    <source>
        <dbReference type="Proteomes" id="UP000094389"/>
    </source>
</evidence>
<dbReference type="EMBL" id="KV453965">
    <property type="protein sequence ID" value="ODV70604.1"/>
    <property type="molecule type" value="Genomic_DNA"/>
</dbReference>
<proteinExistence type="predicted"/>
<dbReference type="Proteomes" id="UP000094389">
    <property type="component" value="Unassembled WGS sequence"/>
</dbReference>
<keyword evidence="2" id="KW-1185">Reference proteome</keyword>
<gene>
    <name evidence="1" type="ORF">CYBJADRAFT_170128</name>
</gene>
<protein>
    <submittedName>
        <fullName evidence="1">Uncharacterized protein</fullName>
    </submittedName>
</protein>
<dbReference type="AlphaFoldDB" id="A0A1E4RTI4"/>
<accession>A0A1E4RTI4</accession>
<organism evidence="1 2">
    <name type="scientific">Cyberlindnera jadinii (strain ATCC 18201 / CBS 1600 / BCRC 20928 / JCM 3617 / NBRC 0987 / NRRL Y-1542)</name>
    <name type="common">Torula yeast</name>
    <name type="synonym">Candida utilis</name>
    <dbReference type="NCBI Taxonomy" id="983966"/>
    <lineage>
        <taxon>Eukaryota</taxon>
        <taxon>Fungi</taxon>
        <taxon>Dikarya</taxon>
        <taxon>Ascomycota</taxon>
        <taxon>Saccharomycotina</taxon>
        <taxon>Saccharomycetes</taxon>
        <taxon>Phaffomycetales</taxon>
        <taxon>Phaffomycetaceae</taxon>
        <taxon>Cyberlindnera</taxon>
    </lineage>
</organism>
<reference evidence="1 2" key="1">
    <citation type="journal article" date="2016" name="Proc. Natl. Acad. Sci. U.S.A.">
        <title>Comparative genomics of biotechnologically important yeasts.</title>
        <authorList>
            <person name="Riley R."/>
            <person name="Haridas S."/>
            <person name="Wolfe K.H."/>
            <person name="Lopes M.R."/>
            <person name="Hittinger C.T."/>
            <person name="Goeker M."/>
            <person name="Salamov A.A."/>
            <person name="Wisecaver J.H."/>
            <person name="Long T.M."/>
            <person name="Calvey C.H."/>
            <person name="Aerts A.L."/>
            <person name="Barry K.W."/>
            <person name="Choi C."/>
            <person name="Clum A."/>
            <person name="Coughlan A.Y."/>
            <person name="Deshpande S."/>
            <person name="Douglass A.P."/>
            <person name="Hanson S.J."/>
            <person name="Klenk H.-P."/>
            <person name="LaButti K.M."/>
            <person name="Lapidus A."/>
            <person name="Lindquist E.A."/>
            <person name="Lipzen A.M."/>
            <person name="Meier-Kolthoff J.P."/>
            <person name="Ohm R.A."/>
            <person name="Otillar R.P."/>
            <person name="Pangilinan J.L."/>
            <person name="Peng Y."/>
            <person name="Rokas A."/>
            <person name="Rosa C.A."/>
            <person name="Scheuner C."/>
            <person name="Sibirny A.A."/>
            <person name="Slot J.C."/>
            <person name="Stielow J.B."/>
            <person name="Sun H."/>
            <person name="Kurtzman C.P."/>
            <person name="Blackwell M."/>
            <person name="Grigoriev I.V."/>
            <person name="Jeffries T.W."/>
        </authorList>
    </citation>
    <scope>NUCLEOTIDE SEQUENCE [LARGE SCALE GENOMIC DNA]</scope>
    <source>
        <strain evidence="2">ATCC 18201 / CBS 1600 / BCRC 20928 / JCM 3617 / NBRC 0987 / NRRL Y-1542</strain>
    </source>
</reference>
<name>A0A1E4RTI4_CYBJN</name>
<sequence length="62" mass="7231">MYLYSMNSTAVDVTHESYEVPDLSNKALIFNPEPIAFHRDNFPMSTNMSFRLIECNNRKSRS</sequence>